<dbReference type="PANTHER" id="PTHR23024">
    <property type="entry name" value="ARYLACETAMIDE DEACETYLASE"/>
    <property type="match status" value="1"/>
</dbReference>
<dbReference type="STRING" id="1314777.A0A164P810"/>
<reference evidence="2 3" key="1">
    <citation type="journal article" date="2016" name="Mol. Biol. Evol.">
        <title>Comparative Genomics of Early-Diverging Mushroom-Forming Fungi Provides Insights into the Origins of Lignocellulose Decay Capabilities.</title>
        <authorList>
            <person name="Nagy L.G."/>
            <person name="Riley R."/>
            <person name="Tritt A."/>
            <person name="Adam C."/>
            <person name="Daum C."/>
            <person name="Floudas D."/>
            <person name="Sun H."/>
            <person name="Yadav J.S."/>
            <person name="Pangilinan J."/>
            <person name="Larsson K.H."/>
            <person name="Matsuura K."/>
            <person name="Barry K."/>
            <person name="Labutti K."/>
            <person name="Kuo R."/>
            <person name="Ohm R.A."/>
            <person name="Bhattacharya S.S."/>
            <person name="Shirouzu T."/>
            <person name="Yoshinaga Y."/>
            <person name="Martin F.M."/>
            <person name="Grigoriev I.V."/>
            <person name="Hibbett D.S."/>
        </authorList>
    </citation>
    <scope>NUCLEOTIDE SEQUENCE [LARGE SCALE GENOMIC DNA]</scope>
    <source>
        <strain evidence="2 3">HHB9708</strain>
    </source>
</reference>
<protein>
    <recommendedName>
        <fullName evidence="1">Alpha/beta hydrolase fold-3 domain-containing protein</fullName>
    </recommendedName>
</protein>
<dbReference type="PANTHER" id="PTHR23024:SF24">
    <property type="entry name" value="ALPHA_BETA HYDROLASE FOLD-3 DOMAIN-CONTAINING PROTEIN"/>
    <property type="match status" value="1"/>
</dbReference>
<proteinExistence type="predicted"/>
<evidence type="ECO:0000259" key="1">
    <source>
        <dbReference type="Pfam" id="PF07859"/>
    </source>
</evidence>
<keyword evidence="3" id="KW-1185">Reference proteome</keyword>
<evidence type="ECO:0000313" key="2">
    <source>
        <dbReference type="EMBL" id="KZS88459.1"/>
    </source>
</evidence>
<dbReference type="InterPro" id="IPR029058">
    <property type="entry name" value="AB_hydrolase_fold"/>
</dbReference>
<dbReference type="InterPro" id="IPR013094">
    <property type="entry name" value="AB_hydrolase_3"/>
</dbReference>
<dbReference type="SUPFAM" id="SSF53474">
    <property type="entry name" value="alpha/beta-Hydrolases"/>
    <property type="match status" value="1"/>
</dbReference>
<dbReference type="Pfam" id="PF07859">
    <property type="entry name" value="Abhydrolase_3"/>
    <property type="match status" value="1"/>
</dbReference>
<dbReference type="AlphaFoldDB" id="A0A164P810"/>
<organism evidence="2 3">
    <name type="scientific">Sistotremastrum niveocremeum HHB9708</name>
    <dbReference type="NCBI Taxonomy" id="1314777"/>
    <lineage>
        <taxon>Eukaryota</taxon>
        <taxon>Fungi</taxon>
        <taxon>Dikarya</taxon>
        <taxon>Basidiomycota</taxon>
        <taxon>Agaricomycotina</taxon>
        <taxon>Agaricomycetes</taxon>
        <taxon>Sistotremastrales</taxon>
        <taxon>Sistotremastraceae</taxon>
        <taxon>Sertulicium</taxon>
        <taxon>Sertulicium niveocremeum</taxon>
    </lineage>
</organism>
<dbReference type="GO" id="GO:0016787">
    <property type="term" value="F:hydrolase activity"/>
    <property type="evidence" value="ECO:0007669"/>
    <property type="project" value="InterPro"/>
</dbReference>
<gene>
    <name evidence="2" type="ORF">SISNIDRAFT_459679</name>
</gene>
<sequence length="341" mass="37635">MTRFSAFTFGDPEWDTICADVLSRPSPPPTGVVVARIVGMRKQEKGDIENLKTRVPIPESGYTTTDIRIPVKDGEIDARSYIPESTDPDERFPLLFWTHGGGFVMGNLEVDDHDNRNLCVNARIVIVSIDYRLAPEYPFPTQVDDSFAALKWVNSFQNPSQFSLDLGKGVLVGGLSAGGNIAAVLALLARDDSTFPVKISGQLLEMPFLCEETVYPPELKDDLQSMFELSHGPFLSRSEMKNIHATMKIPDYADPRFSVLRAASHANLPPTFIQIAGHDPLRDEAIVYGEVLAMNGVLVKTEIYPGTPHAFNLIGPHTAAAKKYRKDTSAGVLWLLEHARV</sequence>
<dbReference type="Proteomes" id="UP000076722">
    <property type="component" value="Unassembled WGS sequence"/>
</dbReference>
<dbReference type="Gene3D" id="3.40.50.1820">
    <property type="entry name" value="alpha/beta hydrolase"/>
    <property type="match status" value="1"/>
</dbReference>
<evidence type="ECO:0000313" key="3">
    <source>
        <dbReference type="Proteomes" id="UP000076722"/>
    </source>
</evidence>
<name>A0A164P810_9AGAM</name>
<accession>A0A164P810</accession>
<dbReference type="OrthoDB" id="408631at2759"/>
<feature type="domain" description="Alpha/beta hydrolase fold-3" evidence="1">
    <location>
        <begin position="95"/>
        <end position="311"/>
    </location>
</feature>
<dbReference type="EMBL" id="KV419436">
    <property type="protein sequence ID" value="KZS88459.1"/>
    <property type="molecule type" value="Genomic_DNA"/>
</dbReference>
<dbReference type="InterPro" id="IPR050466">
    <property type="entry name" value="Carboxylest/Gibb_receptor"/>
</dbReference>